<sequence length="57" mass="6072">MIELPPRPRSIPRPPDGASDSQEQPSARDNKETGLSSPEPTTDDPQDKDSNGSSPGE</sequence>
<dbReference type="EMBL" id="CP021983">
    <property type="protein sequence ID" value="ASC69541.1"/>
    <property type="molecule type" value="Genomic_DNA"/>
</dbReference>
<reference evidence="2 3" key="1">
    <citation type="journal article" date="2016" name="Biochim. Biophys. Acta">
        <title>Characterization of red-shifted phycobilisomes isolated from the chlorophyll f-containing cyanobacterium Halomicronema hongdechloris.</title>
        <authorList>
            <person name="Li Y."/>
            <person name="Lin Y."/>
            <person name="Garvey C.J."/>
            <person name="Birch D."/>
            <person name="Corkery R.W."/>
            <person name="Loughlin P.C."/>
            <person name="Scheer H."/>
            <person name="Willows R.D."/>
            <person name="Chen M."/>
        </authorList>
    </citation>
    <scope>NUCLEOTIDE SEQUENCE [LARGE SCALE GENOMIC DNA]</scope>
    <source>
        <strain evidence="2 3">C2206</strain>
    </source>
</reference>
<feature type="compositionally biased region" description="Pro residues" evidence="1">
    <location>
        <begin position="1"/>
        <end position="15"/>
    </location>
</feature>
<evidence type="ECO:0000256" key="1">
    <source>
        <dbReference type="SAM" id="MobiDB-lite"/>
    </source>
</evidence>
<dbReference type="KEGG" id="hhg:XM38_004680"/>
<gene>
    <name evidence="2" type="ORF">XM38_004680</name>
</gene>
<dbReference type="AlphaFoldDB" id="A0A1Z3HGY0"/>
<feature type="region of interest" description="Disordered" evidence="1">
    <location>
        <begin position="1"/>
        <end position="57"/>
    </location>
</feature>
<proteinExistence type="predicted"/>
<evidence type="ECO:0000313" key="3">
    <source>
        <dbReference type="Proteomes" id="UP000191901"/>
    </source>
</evidence>
<accession>A0A1Z3HGY0</accession>
<evidence type="ECO:0000313" key="2">
    <source>
        <dbReference type="EMBL" id="ASC69541.1"/>
    </source>
</evidence>
<dbReference type="Proteomes" id="UP000191901">
    <property type="component" value="Chromosome"/>
</dbReference>
<name>A0A1Z3HGY0_9CYAN</name>
<keyword evidence="3" id="KW-1185">Reference proteome</keyword>
<protein>
    <submittedName>
        <fullName evidence="2">Uncharacterized protein</fullName>
    </submittedName>
</protein>
<organism evidence="2 3">
    <name type="scientific">Halomicronema hongdechloris C2206</name>
    <dbReference type="NCBI Taxonomy" id="1641165"/>
    <lineage>
        <taxon>Bacteria</taxon>
        <taxon>Bacillati</taxon>
        <taxon>Cyanobacteriota</taxon>
        <taxon>Cyanophyceae</taxon>
        <taxon>Nodosilineales</taxon>
        <taxon>Nodosilineaceae</taxon>
        <taxon>Halomicronema</taxon>
    </lineage>
</organism>